<feature type="domain" description="Transglycosylase SLT" evidence="3">
    <location>
        <begin position="55"/>
        <end position="152"/>
    </location>
</feature>
<accession>A0ABR6RII6</accession>
<keyword evidence="2" id="KW-0732">Signal</keyword>
<sequence>MKTATRLGTFALALACASVGVWAQAIPAAAHQYRAQLTREAQFRFGIPAPVPAIAGQIHQESLWRPQAVSRTGALGLMQFMPATAKWANEAAAWGAVEPLNPTWSIRAGVWYDRWLYDRVKGHTVCDRWNFALASYNGGLGWTNRRKARSPDPLSWTATGFINPGIHPSNQHENETYSPKILLKHQLIYQSWGQMVCH</sequence>
<dbReference type="EMBL" id="JACHKZ010000021">
    <property type="protein sequence ID" value="MBB6578966.1"/>
    <property type="molecule type" value="Genomic_DNA"/>
</dbReference>
<proteinExistence type="inferred from homology"/>
<dbReference type="PANTHER" id="PTHR37423:SF2">
    <property type="entry name" value="MEMBRANE-BOUND LYTIC MUREIN TRANSGLYCOSYLASE C"/>
    <property type="match status" value="1"/>
</dbReference>
<dbReference type="Proteomes" id="UP000562492">
    <property type="component" value="Unassembled WGS sequence"/>
</dbReference>
<dbReference type="InterPro" id="IPR023346">
    <property type="entry name" value="Lysozyme-like_dom_sf"/>
</dbReference>
<dbReference type="RefSeq" id="WP_221452093.1">
    <property type="nucleotide sequence ID" value="NZ_JACHKZ010000021.1"/>
</dbReference>
<evidence type="ECO:0000313" key="4">
    <source>
        <dbReference type="EMBL" id="MBB6578966.1"/>
    </source>
</evidence>
<dbReference type="SUPFAM" id="SSF53955">
    <property type="entry name" value="Lysozyme-like"/>
    <property type="match status" value="1"/>
</dbReference>
<organism evidence="4 5">
    <name type="scientific">Comamonas odontotermitis</name>
    <dbReference type="NCBI Taxonomy" id="379895"/>
    <lineage>
        <taxon>Bacteria</taxon>
        <taxon>Pseudomonadati</taxon>
        <taxon>Pseudomonadota</taxon>
        <taxon>Betaproteobacteria</taxon>
        <taxon>Burkholderiales</taxon>
        <taxon>Comamonadaceae</taxon>
        <taxon>Comamonas</taxon>
    </lineage>
</organism>
<comment type="caution">
    <text evidence="4">The sequence shown here is derived from an EMBL/GenBank/DDBJ whole genome shotgun (WGS) entry which is preliminary data.</text>
</comment>
<gene>
    <name evidence="4" type="ORF">HNP33_003071</name>
</gene>
<comment type="similarity">
    <text evidence="1">Belongs to the transglycosylase Slt family.</text>
</comment>
<name>A0ABR6RII6_9BURK</name>
<evidence type="ECO:0000256" key="1">
    <source>
        <dbReference type="ARBA" id="ARBA00007734"/>
    </source>
</evidence>
<evidence type="ECO:0000313" key="5">
    <source>
        <dbReference type="Proteomes" id="UP000562492"/>
    </source>
</evidence>
<feature type="chain" id="PRO_5046735834" evidence="2">
    <location>
        <begin position="24"/>
        <end position="198"/>
    </location>
</feature>
<keyword evidence="5" id="KW-1185">Reference proteome</keyword>
<dbReference type="InterPro" id="IPR008258">
    <property type="entry name" value="Transglycosylase_SLT_dom_1"/>
</dbReference>
<evidence type="ECO:0000256" key="2">
    <source>
        <dbReference type="SAM" id="SignalP"/>
    </source>
</evidence>
<dbReference type="PANTHER" id="PTHR37423">
    <property type="entry name" value="SOLUBLE LYTIC MUREIN TRANSGLYCOSYLASE-RELATED"/>
    <property type="match status" value="1"/>
</dbReference>
<protein>
    <submittedName>
        <fullName evidence="4">Soluble lytic murein transglycosylase-like protein</fullName>
    </submittedName>
</protein>
<feature type="signal peptide" evidence="2">
    <location>
        <begin position="1"/>
        <end position="23"/>
    </location>
</feature>
<dbReference type="Pfam" id="PF01464">
    <property type="entry name" value="SLT"/>
    <property type="match status" value="1"/>
</dbReference>
<evidence type="ECO:0000259" key="3">
    <source>
        <dbReference type="Pfam" id="PF01464"/>
    </source>
</evidence>
<reference evidence="4 5" key="1">
    <citation type="submission" date="2020-08" db="EMBL/GenBank/DDBJ databases">
        <title>Functional genomics of gut bacteria from endangered species of beetles.</title>
        <authorList>
            <person name="Carlos-Shanley C."/>
        </authorList>
    </citation>
    <scope>NUCLEOTIDE SEQUENCE [LARGE SCALE GENOMIC DNA]</scope>
    <source>
        <strain evidence="4 5">S00124</strain>
    </source>
</reference>
<dbReference type="Gene3D" id="1.10.530.10">
    <property type="match status" value="1"/>
</dbReference>